<dbReference type="Pfam" id="PF15980">
    <property type="entry name" value="ComGF"/>
    <property type="match status" value="1"/>
</dbReference>
<dbReference type="NCBIfam" id="TIGR02532">
    <property type="entry name" value="IV_pilin_GFxxxE"/>
    <property type="match status" value="1"/>
</dbReference>
<evidence type="ECO:0000313" key="5">
    <source>
        <dbReference type="Proteomes" id="UP000199481"/>
    </source>
</evidence>
<dbReference type="AlphaFoldDB" id="A0A1H1B8H6"/>
<comment type="subcellular location">
    <subcellularLocation>
        <location evidence="1">Cell surface</location>
    </subcellularLocation>
</comment>
<evidence type="ECO:0000313" key="4">
    <source>
        <dbReference type="EMBL" id="SDQ48209.1"/>
    </source>
</evidence>
<dbReference type="Pfam" id="PF07963">
    <property type="entry name" value="N_methyl"/>
    <property type="match status" value="1"/>
</dbReference>
<reference evidence="5" key="1">
    <citation type="submission" date="2016-10" db="EMBL/GenBank/DDBJ databases">
        <authorList>
            <person name="Varghese N."/>
            <person name="Submissions S."/>
        </authorList>
    </citation>
    <scope>NUCLEOTIDE SEQUENCE [LARGE SCALE GENOMIC DNA]</scope>
    <source>
        <strain evidence="5">MPL-11</strain>
    </source>
</reference>
<keyword evidence="3" id="KW-1133">Transmembrane helix</keyword>
<protein>
    <submittedName>
        <fullName evidence="4">Competence protein ComGF</fullName>
    </submittedName>
</protein>
<feature type="transmembrane region" description="Helical" evidence="3">
    <location>
        <begin position="21"/>
        <end position="45"/>
    </location>
</feature>
<dbReference type="InterPro" id="IPR016977">
    <property type="entry name" value="ComGF"/>
</dbReference>
<accession>A0A1H1B8H6</accession>
<dbReference type="NCBIfam" id="NF041002">
    <property type="entry name" value="pilin_ComGF"/>
    <property type="match status" value="1"/>
</dbReference>
<gene>
    <name evidence="4" type="ORF">SAMN04487752_2475</name>
</gene>
<evidence type="ECO:0000256" key="3">
    <source>
        <dbReference type="SAM" id="Phobius"/>
    </source>
</evidence>
<keyword evidence="5" id="KW-1185">Reference proteome</keyword>
<keyword evidence="3" id="KW-0472">Membrane</keyword>
<sequence>MKTKKFSLKSARFKRPSLDQKGFTLIEALVALFILVLCIVLLNVVTTQYKTIRKQTFEDRQLEWHMFLNQFEYSLEGLVLVNTKPNELQFKLLDDKGQFKEMIYYEKYENLVRRRTGAGGHQPMLMKVKSINFVEKKSFLEITVTFSNQETYHAQLGIEHNAAGIQDE</sequence>
<evidence type="ECO:0000256" key="2">
    <source>
        <dbReference type="ARBA" id="ARBA00023287"/>
    </source>
</evidence>
<proteinExistence type="predicted"/>
<dbReference type="Proteomes" id="UP000199481">
    <property type="component" value="Unassembled WGS sequence"/>
</dbReference>
<dbReference type="RefSeq" id="WP_176944128.1">
    <property type="nucleotide sequence ID" value="NZ_FNJW01000008.1"/>
</dbReference>
<evidence type="ECO:0000256" key="1">
    <source>
        <dbReference type="ARBA" id="ARBA00004241"/>
    </source>
</evidence>
<dbReference type="GO" id="GO:0030420">
    <property type="term" value="P:establishment of competence for transformation"/>
    <property type="evidence" value="ECO:0007669"/>
    <property type="project" value="UniProtKB-KW"/>
</dbReference>
<keyword evidence="2" id="KW-0178">Competence</keyword>
<name>A0A1H1B8H6_9LACT</name>
<keyword evidence="3" id="KW-0812">Transmembrane</keyword>
<dbReference type="EMBL" id="FNJW01000008">
    <property type="protein sequence ID" value="SDQ48209.1"/>
    <property type="molecule type" value="Genomic_DNA"/>
</dbReference>
<dbReference type="GO" id="GO:0009986">
    <property type="term" value="C:cell surface"/>
    <property type="evidence" value="ECO:0007669"/>
    <property type="project" value="UniProtKB-SubCell"/>
</dbReference>
<dbReference type="InterPro" id="IPR012902">
    <property type="entry name" value="N_methyl_site"/>
</dbReference>
<organism evidence="4 5">
    <name type="scientific">Carnobacterium viridans</name>
    <dbReference type="NCBI Taxonomy" id="174587"/>
    <lineage>
        <taxon>Bacteria</taxon>
        <taxon>Bacillati</taxon>
        <taxon>Bacillota</taxon>
        <taxon>Bacilli</taxon>
        <taxon>Lactobacillales</taxon>
        <taxon>Carnobacteriaceae</taxon>
        <taxon>Carnobacterium</taxon>
    </lineage>
</organism>